<evidence type="ECO:0000313" key="2">
    <source>
        <dbReference type="EMBL" id="QSF43556.1"/>
    </source>
</evidence>
<sequence length="213" mass="24310">MTNWKNICNLTGYYTSPTLTLPLICDGALSSITWSQTLGQGDKVVVQSKVSFDGYNWTEWRECVNGGSIPDISEDTYIANTKIVIRIIIDATDHVSPPLISNDITLYFEPVIVFNNKGDVKCKPEIWITKIDSGDFSLINTSRINDEFKFVNLVDQEVIYVNNEREDIQTSHAVTYRYKDFNDNYLNFPPGKNILRATGKAKIKFRYQFGLLQ</sequence>
<reference evidence="2 3" key="1">
    <citation type="submission" date="2021-02" db="EMBL/GenBank/DDBJ databases">
        <title>Paenibacillus tianjinensis sp. nov.</title>
        <authorList>
            <person name="Liu H."/>
        </authorList>
    </citation>
    <scope>NUCLEOTIDE SEQUENCE [LARGE SCALE GENOMIC DNA]</scope>
    <source>
        <strain evidence="2 3">TB2019</strain>
    </source>
</reference>
<keyword evidence="3" id="KW-1185">Reference proteome</keyword>
<proteinExistence type="predicted"/>
<evidence type="ECO:0000259" key="1">
    <source>
        <dbReference type="Pfam" id="PF20753"/>
    </source>
</evidence>
<dbReference type="Pfam" id="PF20753">
    <property type="entry name" value="DUF6558_C"/>
    <property type="match status" value="1"/>
</dbReference>
<accession>A0ABX7L884</accession>
<evidence type="ECO:0000313" key="3">
    <source>
        <dbReference type="Proteomes" id="UP000663452"/>
    </source>
</evidence>
<dbReference type="RefSeq" id="WP_206101189.1">
    <property type="nucleotide sequence ID" value="NZ_CP070969.1"/>
</dbReference>
<dbReference type="Proteomes" id="UP000663452">
    <property type="component" value="Chromosome"/>
</dbReference>
<protein>
    <submittedName>
        <fullName evidence="2">Phage tail family protein</fullName>
    </submittedName>
</protein>
<dbReference type="InterPro" id="IPR048276">
    <property type="entry name" value="Phage_tail-like_C"/>
</dbReference>
<dbReference type="EMBL" id="CP070969">
    <property type="protein sequence ID" value="QSF43556.1"/>
    <property type="molecule type" value="Genomic_DNA"/>
</dbReference>
<feature type="domain" description="Phage tail-like C-terminal" evidence="1">
    <location>
        <begin position="122"/>
        <end position="207"/>
    </location>
</feature>
<organism evidence="2 3">
    <name type="scientific">Paenibacillus tianjinensis</name>
    <dbReference type="NCBI Taxonomy" id="2810347"/>
    <lineage>
        <taxon>Bacteria</taxon>
        <taxon>Bacillati</taxon>
        <taxon>Bacillota</taxon>
        <taxon>Bacilli</taxon>
        <taxon>Bacillales</taxon>
        <taxon>Paenibacillaceae</taxon>
        <taxon>Paenibacillus</taxon>
    </lineage>
</organism>
<name>A0ABX7L884_9BACL</name>
<gene>
    <name evidence="2" type="ORF">JRJ22_20050</name>
</gene>